<proteinExistence type="predicted"/>
<protein>
    <recommendedName>
        <fullName evidence="6">DUF1232 domain-containing protein</fullName>
    </recommendedName>
</protein>
<dbReference type="GO" id="GO:0012505">
    <property type="term" value="C:endomembrane system"/>
    <property type="evidence" value="ECO:0007669"/>
    <property type="project" value="UniProtKB-SubCell"/>
</dbReference>
<gene>
    <name evidence="7" type="ORF">METZ01_LOCUS22679</name>
</gene>
<evidence type="ECO:0000256" key="3">
    <source>
        <dbReference type="ARBA" id="ARBA00022989"/>
    </source>
</evidence>
<organism evidence="7">
    <name type="scientific">marine metagenome</name>
    <dbReference type="NCBI Taxonomy" id="408172"/>
    <lineage>
        <taxon>unclassified sequences</taxon>
        <taxon>metagenomes</taxon>
        <taxon>ecological metagenomes</taxon>
    </lineage>
</organism>
<evidence type="ECO:0000313" key="7">
    <source>
        <dbReference type="EMBL" id="SUZ69825.1"/>
    </source>
</evidence>
<accession>A0A381PS34</accession>
<feature type="transmembrane region" description="Helical" evidence="5">
    <location>
        <begin position="47"/>
        <end position="66"/>
    </location>
</feature>
<evidence type="ECO:0000256" key="4">
    <source>
        <dbReference type="ARBA" id="ARBA00023136"/>
    </source>
</evidence>
<dbReference type="InterPro" id="IPR010652">
    <property type="entry name" value="DUF1232"/>
</dbReference>
<reference evidence="7" key="1">
    <citation type="submission" date="2018-05" db="EMBL/GenBank/DDBJ databases">
        <authorList>
            <person name="Lanie J.A."/>
            <person name="Ng W.-L."/>
            <person name="Kazmierczak K.M."/>
            <person name="Andrzejewski T.M."/>
            <person name="Davidsen T.M."/>
            <person name="Wayne K.J."/>
            <person name="Tettelin H."/>
            <person name="Glass J.I."/>
            <person name="Rusch D."/>
            <person name="Podicherti R."/>
            <person name="Tsui H.-C.T."/>
            <person name="Winkler M.E."/>
        </authorList>
    </citation>
    <scope>NUCLEOTIDE SEQUENCE</scope>
</reference>
<evidence type="ECO:0000256" key="5">
    <source>
        <dbReference type="SAM" id="Phobius"/>
    </source>
</evidence>
<evidence type="ECO:0000256" key="1">
    <source>
        <dbReference type="ARBA" id="ARBA00004127"/>
    </source>
</evidence>
<name>A0A381PS34_9ZZZZ</name>
<sequence length="106" mass="12399">MKELIDDVLKKLKKLSHDKKITSQLNSYLRVFIRLVNAYSSGEYTYIPWKTITLIVAGLIYFIYPIDLIPDFIPLAGLIDDIALIAWIYESIEEDIDKFLEWENNS</sequence>
<keyword evidence="2 5" id="KW-0812">Transmembrane</keyword>
<keyword evidence="4 5" id="KW-0472">Membrane</keyword>
<feature type="domain" description="DUF1232" evidence="6">
    <location>
        <begin position="52"/>
        <end position="87"/>
    </location>
</feature>
<comment type="subcellular location">
    <subcellularLocation>
        <location evidence="1">Endomembrane system</location>
        <topology evidence="1">Multi-pass membrane protein</topology>
    </subcellularLocation>
</comment>
<dbReference type="AlphaFoldDB" id="A0A381PS34"/>
<evidence type="ECO:0000256" key="2">
    <source>
        <dbReference type="ARBA" id="ARBA00022692"/>
    </source>
</evidence>
<evidence type="ECO:0000259" key="6">
    <source>
        <dbReference type="Pfam" id="PF06803"/>
    </source>
</evidence>
<keyword evidence="3 5" id="KW-1133">Transmembrane helix</keyword>
<dbReference type="Pfam" id="PF06803">
    <property type="entry name" value="DUF1232"/>
    <property type="match status" value="1"/>
</dbReference>
<dbReference type="EMBL" id="UINC01001072">
    <property type="protein sequence ID" value="SUZ69825.1"/>
    <property type="molecule type" value="Genomic_DNA"/>
</dbReference>